<organism evidence="7 8">
    <name type="scientific">Coccomyxa viridis</name>
    <dbReference type="NCBI Taxonomy" id="1274662"/>
    <lineage>
        <taxon>Eukaryota</taxon>
        <taxon>Viridiplantae</taxon>
        <taxon>Chlorophyta</taxon>
        <taxon>core chlorophytes</taxon>
        <taxon>Trebouxiophyceae</taxon>
        <taxon>Trebouxiophyceae incertae sedis</taxon>
        <taxon>Coccomyxaceae</taxon>
        <taxon>Coccomyxa</taxon>
    </lineage>
</organism>
<dbReference type="InterPro" id="IPR026846">
    <property type="entry name" value="Nse2(Mms21)"/>
</dbReference>
<dbReference type="GO" id="GO:0005634">
    <property type="term" value="C:nucleus"/>
    <property type="evidence" value="ECO:0007669"/>
    <property type="project" value="UniProtKB-SubCell"/>
</dbReference>
<keyword evidence="8" id="KW-1185">Reference proteome</keyword>
<dbReference type="GO" id="GO:0016925">
    <property type="term" value="P:protein sumoylation"/>
    <property type="evidence" value="ECO:0007669"/>
    <property type="project" value="TreeGrafter"/>
</dbReference>
<dbReference type="PANTHER" id="PTHR21330:SF1">
    <property type="entry name" value="E3 SUMO-PROTEIN LIGASE NSE2"/>
    <property type="match status" value="1"/>
</dbReference>
<name>A0AAV1HYA5_9CHLO</name>
<comment type="caution">
    <text evidence="7">The sequence shown here is derived from an EMBL/GenBank/DDBJ whole genome shotgun (WGS) entry which is preliminary data.</text>
</comment>
<keyword evidence="4" id="KW-0833">Ubl conjugation pathway</keyword>
<comment type="subcellular location">
    <subcellularLocation>
        <location evidence="1">Nucleus</location>
    </subcellularLocation>
</comment>
<comment type="pathway">
    <text evidence="2">Protein modification; protein sumoylation.</text>
</comment>
<accession>A0AAV1HYA5</accession>
<dbReference type="GO" id="GO:0061665">
    <property type="term" value="F:SUMO ligase activity"/>
    <property type="evidence" value="ECO:0007669"/>
    <property type="project" value="TreeGrafter"/>
</dbReference>
<evidence type="ECO:0000256" key="5">
    <source>
        <dbReference type="ARBA" id="ARBA00023242"/>
    </source>
</evidence>
<dbReference type="GO" id="GO:0030915">
    <property type="term" value="C:Smc5-Smc6 complex"/>
    <property type="evidence" value="ECO:0007669"/>
    <property type="project" value="InterPro"/>
</dbReference>
<dbReference type="PANTHER" id="PTHR21330">
    <property type="entry name" value="E3 SUMO-PROTEIN LIGASE NSE2"/>
    <property type="match status" value="1"/>
</dbReference>
<evidence type="ECO:0000313" key="8">
    <source>
        <dbReference type="Proteomes" id="UP001314263"/>
    </source>
</evidence>
<evidence type="ECO:0000256" key="2">
    <source>
        <dbReference type="ARBA" id="ARBA00004718"/>
    </source>
</evidence>
<evidence type="ECO:0008006" key="9">
    <source>
        <dbReference type="Google" id="ProtNLM"/>
    </source>
</evidence>
<gene>
    <name evidence="7" type="ORF">CVIRNUC_002179</name>
</gene>
<evidence type="ECO:0000256" key="3">
    <source>
        <dbReference type="ARBA" id="ARBA00022679"/>
    </source>
</evidence>
<feature type="compositionally biased region" description="Basic residues" evidence="6">
    <location>
        <begin position="226"/>
        <end position="235"/>
    </location>
</feature>
<evidence type="ECO:0000313" key="7">
    <source>
        <dbReference type="EMBL" id="CAK0752887.1"/>
    </source>
</evidence>
<dbReference type="GO" id="GO:0000724">
    <property type="term" value="P:double-strand break repair via homologous recombination"/>
    <property type="evidence" value="ECO:0007669"/>
    <property type="project" value="InterPro"/>
</dbReference>
<dbReference type="InterPro" id="IPR013083">
    <property type="entry name" value="Znf_RING/FYVE/PHD"/>
</dbReference>
<evidence type="ECO:0000256" key="6">
    <source>
        <dbReference type="SAM" id="MobiDB-lite"/>
    </source>
</evidence>
<proteinExistence type="predicted"/>
<feature type="region of interest" description="Disordered" evidence="6">
    <location>
        <begin position="226"/>
        <end position="249"/>
    </location>
</feature>
<dbReference type="Proteomes" id="UP001314263">
    <property type="component" value="Unassembled WGS sequence"/>
</dbReference>
<dbReference type="EMBL" id="CAUYUE010000003">
    <property type="protein sequence ID" value="CAK0752887.1"/>
    <property type="molecule type" value="Genomic_DNA"/>
</dbReference>
<sequence length="249" mass="27183">MAVAVAREVTGFIQEHGVKTEDLASNVEVLLESIMDAADVLERSNEDAKVDVCRTATKELLALEAQVRSSAAALKQMARTYMVPDEGSNTNTDFKSLLESAEAAAPAQCQPEEHEHYLALEDRLWNVHHAGEPMPGAEQADEDGDIVMEGSRADISKNPKCPISGVEMLQLKDPVVDEVGFVYEKEAIYDWLRKQPGGGQQPVRAPIAAVRHSITKSGLKKAFKVVRAQKQKQRAPRSPAAAQDDVLDV</sequence>
<keyword evidence="3" id="KW-0808">Transferase</keyword>
<evidence type="ECO:0000256" key="1">
    <source>
        <dbReference type="ARBA" id="ARBA00004123"/>
    </source>
</evidence>
<keyword evidence="5" id="KW-0539">Nucleus</keyword>
<reference evidence="7 8" key="1">
    <citation type="submission" date="2023-10" db="EMBL/GenBank/DDBJ databases">
        <authorList>
            <person name="Maclean D."/>
            <person name="Macfadyen A."/>
        </authorList>
    </citation>
    <scope>NUCLEOTIDE SEQUENCE [LARGE SCALE GENOMIC DNA]</scope>
</reference>
<protein>
    <recommendedName>
        <fullName evidence="9">U-box domain-containing protein</fullName>
    </recommendedName>
</protein>
<dbReference type="Gene3D" id="3.30.40.10">
    <property type="entry name" value="Zinc/RING finger domain, C3HC4 (zinc finger)"/>
    <property type="match status" value="1"/>
</dbReference>
<evidence type="ECO:0000256" key="4">
    <source>
        <dbReference type="ARBA" id="ARBA00022786"/>
    </source>
</evidence>
<dbReference type="AlphaFoldDB" id="A0AAV1HYA5"/>